<evidence type="ECO:0000256" key="2">
    <source>
        <dbReference type="ARBA" id="ARBA00023008"/>
    </source>
</evidence>
<dbReference type="PANTHER" id="PTHR46594">
    <property type="entry name" value="P-TYPE CATION-TRANSPORTING ATPASE"/>
    <property type="match status" value="1"/>
</dbReference>
<keyword evidence="5" id="KW-1185">Reference proteome</keyword>
<sequence>MSSRILKVQGITCQHCVKAIEKRVSKLDGVSAVAVNLANAQVDVQFDESKVSLANIHDAIVDEGYVIND</sequence>
<reference evidence="4" key="1">
    <citation type="submission" date="2021-12" db="EMBL/GenBank/DDBJ databases">
        <authorList>
            <person name="Veyrier F.J."/>
        </authorList>
    </citation>
    <scope>NUCLEOTIDE SEQUENCE</scope>
    <source>
        <strain evidence="4">SAG 1488-6</strain>
    </source>
</reference>
<dbReference type="PANTHER" id="PTHR46594:SF4">
    <property type="entry name" value="P-TYPE CATION-TRANSPORTING ATPASE"/>
    <property type="match status" value="1"/>
</dbReference>
<dbReference type="InterPro" id="IPR017969">
    <property type="entry name" value="Heavy-metal-associated_CS"/>
</dbReference>
<dbReference type="InterPro" id="IPR036163">
    <property type="entry name" value="HMA_dom_sf"/>
</dbReference>
<keyword evidence="1" id="KW-0479">Metal-binding</keyword>
<accession>A0ABY4EBY0</accession>
<proteinExistence type="predicted"/>
<protein>
    <submittedName>
        <fullName evidence="4">Copper ion binding protein</fullName>
    </submittedName>
</protein>
<dbReference type="InterPro" id="IPR006121">
    <property type="entry name" value="HMA_dom"/>
</dbReference>
<evidence type="ECO:0000259" key="3">
    <source>
        <dbReference type="PROSITE" id="PS50846"/>
    </source>
</evidence>
<name>A0ABY4EBY0_VITST</name>
<evidence type="ECO:0000313" key="4">
    <source>
        <dbReference type="EMBL" id="UOO92909.1"/>
    </source>
</evidence>
<dbReference type="EMBL" id="CP091512">
    <property type="protein sequence ID" value="UOO92909.1"/>
    <property type="molecule type" value="Genomic_DNA"/>
</dbReference>
<reference evidence="4" key="2">
    <citation type="journal article" date="2022" name="Res Sq">
        <title>Evolution of multicellular longitudinally dividing oral cavity symbionts (Neisseriaceae).</title>
        <authorList>
            <person name="Nyongesa S."/>
            <person name="Weber P."/>
            <person name="Bernet E."/>
            <person name="Pullido F."/>
            <person name="Nieckarz M."/>
            <person name="Delaby M."/>
            <person name="Nieves C."/>
            <person name="Viehboeck T."/>
            <person name="Krause N."/>
            <person name="Rivera-Millot A."/>
            <person name="Nakamura A."/>
            <person name="Vischer N."/>
            <person name="VanNieuwenhze M."/>
            <person name="Brun Y."/>
            <person name="Cava F."/>
            <person name="Bulgheresi S."/>
            <person name="Veyrier F."/>
        </authorList>
    </citation>
    <scope>NUCLEOTIDE SEQUENCE</scope>
    <source>
        <strain evidence="4">SAG 1488-6</strain>
    </source>
</reference>
<dbReference type="NCBIfam" id="TIGR00003">
    <property type="entry name" value="copper ion binding protein"/>
    <property type="match status" value="1"/>
</dbReference>
<dbReference type="RefSeq" id="WP_019958181.1">
    <property type="nucleotide sequence ID" value="NZ_CP091512.1"/>
</dbReference>
<evidence type="ECO:0000256" key="1">
    <source>
        <dbReference type="ARBA" id="ARBA00022723"/>
    </source>
</evidence>
<keyword evidence="2" id="KW-0186">Copper</keyword>
<dbReference type="InterPro" id="IPR006122">
    <property type="entry name" value="HMA_Cu_ion-bd"/>
</dbReference>
<dbReference type="Pfam" id="PF00403">
    <property type="entry name" value="HMA"/>
    <property type="match status" value="1"/>
</dbReference>
<organism evidence="4 5">
    <name type="scientific">Vitreoscilla stercoraria</name>
    <dbReference type="NCBI Taxonomy" id="61"/>
    <lineage>
        <taxon>Bacteria</taxon>
        <taxon>Pseudomonadati</taxon>
        <taxon>Pseudomonadota</taxon>
        <taxon>Betaproteobacteria</taxon>
        <taxon>Neisseriales</taxon>
        <taxon>Neisseriaceae</taxon>
        <taxon>Vitreoscilla</taxon>
    </lineage>
</organism>
<feature type="domain" description="HMA" evidence="3">
    <location>
        <begin position="2"/>
        <end position="68"/>
    </location>
</feature>
<dbReference type="InterPro" id="IPR000428">
    <property type="entry name" value="Cu-bd"/>
</dbReference>
<evidence type="ECO:0000313" key="5">
    <source>
        <dbReference type="Proteomes" id="UP000832034"/>
    </source>
</evidence>
<dbReference type="PROSITE" id="PS01047">
    <property type="entry name" value="HMA_1"/>
    <property type="match status" value="1"/>
</dbReference>
<dbReference type="PROSITE" id="PS50846">
    <property type="entry name" value="HMA_2"/>
    <property type="match status" value="1"/>
</dbReference>
<dbReference type="Gene3D" id="3.30.70.100">
    <property type="match status" value="1"/>
</dbReference>
<dbReference type="CDD" id="cd00371">
    <property type="entry name" value="HMA"/>
    <property type="match status" value="1"/>
</dbReference>
<dbReference type="SUPFAM" id="SSF55008">
    <property type="entry name" value="HMA, heavy metal-associated domain"/>
    <property type="match status" value="1"/>
</dbReference>
<dbReference type="PRINTS" id="PR00944">
    <property type="entry name" value="CUEXPORT"/>
</dbReference>
<gene>
    <name evidence="4" type="ORF">LVJ81_02400</name>
</gene>
<dbReference type="Proteomes" id="UP000832034">
    <property type="component" value="Chromosome"/>
</dbReference>